<feature type="domain" description="ABC transmembrane type-1" evidence="9">
    <location>
        <begin position="38"/>
        <end position="335"/>
    </location>
</feature>
<dbReference type="Pfam" id="PF00005">
    <property type="entry name" value="ABC_tran"/>
    <property type="match status" value="1"/>
</dbReference>
<feature type="transmembrane region" description="Helical" evidence="7">
    <location>
        <begin position="178"/>
        <end position="207"/>
    </location>
</feature>
<comment type="subcellular location">
    <subcellularLocation>
        <location evidence="1">Cell membrane</location>
        <topology evidence="1">Multi-pass membrane protein</topology>
    </subcellularLocation>
</comment>
<dbReference type="PROSITE" id="PS50893">
    <property type="entry name" value="ABC_TRANSPORTER_2"/>
    <property type="match status" value="1"/>
</dbReference>
<evidence type="ECO:0000256" key="4">
    <source>
        <dbReference type="ARBA" id="ARBA00022840"/>
    </source>
</evidence>
<keyword evidence="4 10" id="KW-0067">ATP-binding</keyword>
<name>A0ABN6FLV3_SINCY</name>
<keyword evidence="5 7" id="KW-1133">Transmembrane helix</keyword>
<accession>A0ABN6FLV3</accession>
<feature type="transmembrane region" description="Helical" evidence="7">
    <location>
        <begin position="35"/>
        <end position="57"/>
    </location>
</feature>
<dbReference type="InterPro" id="IPR039421">
    <property type="entry name" value="Type_1_exporter"/>
</dbReference>
<dbReference type="Gene3D" id="3.40.50.300">
    <property type="entry name" value="P-loop containing nucleotide triphosphate hydrolases"/>
    <property type="match status" value="1"/>
</dbReference>
<evidence type="ECO:0000256" key="3">
    <source>
        <dbReference type="ARBA" id="ARBA00022741"/>
    </source>
</evidence>
<protein>
    <submittedName>
        <fullName evidence="10">ABC transporter ATP-binding protein</fullName>
    </submittedName>
</protein>
<reference evidence="10 11" key="1">
    <citation type="journal article" date="2021" name="J. Biosci. Bioeng.">
        <title>Identification and characterization of a chc gene cluster responsible for the aromatization pathway of cyclohexanecarboxylate degradation in Sinomonas cyclohexanicum ATCC 51369.</title>
        <authorList>
            <person name="Yamamoto T."/>
            <person name="Hasegawa Y."/>
            <person name="Lau P.C.K."/>
            <person name="Iwaki H."/>
        </authorList>
    </citation>
    <scope>NUCLEOTIDE SEQUENCE [LARGE SCALE GENOMIC DNA]</scope>
    <source>
        <strain evidence="10 11">ATCC 51369</strain>
    </source>
</reference>
<evidence type="ECO:0000256" key="2">
    <source>
        <dbReference type="ARBA" id="ARBA00022692"/>
    </source>
</evidence>
<keyword evidence="3" id="KW-0547">Nucleotide-binding</keyword>
<feature type="transmembrane region" description="Helical" evidence="7">
    <location>
        <begin position="88"/>
        <end position="113"/>
    </location>
</feature>
<evidence type="ECO:0000256" key="6">
    <source>
        <dbReference type="ARBA" id="ARBA00023136"/>
    </source>
</evidence>
<dbReference type="Gene3D" id="1.20.1560.10">
    <property type="entry name" value="ABC transporter type 1, transmembrane domain"/>
    <property type="match status" value="1"/>
</dbReference>
<dbReference type="InterPro" id="IPR017871">
    <property type="entry name" value="ABC_transporter-like_CS"/>
</dbReference>
<dbReference type="Proteomes" id="UP001319861">
    <property type="component" value="Chromosome"/>
</dbReference>
<evidence type="ECO:0000259" key="8">
    <source>
        <dbReference type="PROSITE" id="PS50893"/>
    </source>
</evidence>
<dbReference type="GO" id="GO:0005524">
    <property type="term" value="F:ATP binding"/>
    <property type="evidence" value="ECO:0007669"/>
    <property type="project" value="UniProtKB-KW"/>
</dbReference>
<dbReference type="PROSITE" id="PS50929">
    <property type="entry name" value="ABC_TM1F"/>
    <property type="match status" value="1"/>
</dbReference>
<dbReference type="PROSITE" id="PS00211">
    <property type="entry name" value="ABC_TRANSPORTER_1"/>
    <property type="match status" value="1"/>
</dbReference>
<evidence type="ECO:0000313" key="10">
    <source>
        <dbReference type="EMBL" id="BCT77067.1"/>
    </source>
</evidence>
<evidence type="ECO:0000259" key="9">
    <source>
        <dbReference type="PROSITE" id="PS50929"/>
    </source>
</evidence>
<evidence type="ECO:0000256" key="1">
    <source>
        <dbReference type="ARBA" id="ARBA00004651"/>
    </source>
</evidence>
<keyword evidence="11" id="KW-1185">Reference proteome</keyword>
<sequence length="608" mass="64484">MPLAALWGSLILGDMLIEDLRTALGLVQRPFLSWAVPSVLGSLLIAGLDTAGVAAMVPLMQAVTGAPTTSGPLGLVAQILGTQDLQSIVLFVALMVMIAFALKSGLTIVFRWWQLGIATGLEAEASKELMSMYINAPYWAHRSRKLAEVHRNIASAVPQAFGQVAQGILNWITDALTLVALVAVLFIVSPLATALAAALFVGCGWGIQRVFRHRYHALGSRIAEADMQSWNALLPGVNGFREVRLAQAGELFVERFGEAKTVRAHAQRTLSLISELPKYVLEIVFVLGIGGVAAVLFAIGPASTAISVLGVFAAGSTRVIPTINRLTATSGSIRSGGVGLHILAAEIRLLKSEGTFIVAQPSKIFSGDVTLDNLSFSFSDSSEPVLRGISTTLAEGRTTAFVGSSGAGKSTLLDLVLGLLEPSAGVVTCGGHDIREDLASWYSGIGVVPQDVFLLDDTLEANIAFGHAGNEVDHDLMFEAIKLAQLEDVISELPDGLDTRLGERGIRVSGGQRQRVGIARALYRRPRILVLDEATSALDNATEHRITETLEALAGRMTVLVVAHRLSTVRNADKVVFLSAGQIEVEGSFSEVEASSLEFADLVALGKL</sequence>
<feature type="domain" description="ABC transporter" evidence="8">
    <location>
        <begin position="369"/>
        <end position="605"/>
    </location>
</feature>
<dbReference type="PANTHER" id="PTHR24221:SF654">
    <property type="entry name" value="ATP-BINDING CASSETTE SUB-FAMILY B MEMBER 6"/>
    <property type="match status" value="1"/>
</dbReference>
<dbReference type="SUPFAM" id="SSF90123">
    <property type="entry name" value="ABC transporter transmembrane region"/>
    <property type="match status" value="1"/>
</dbReference>
<evidence type="ECO:0000256" key="5">
    <source>
        <dbReference type="ARBA" id="ARBA00022989"/>
    </source>
</evidence>
<dbReference type="InterPro" id="IPR003593">
    <property type="entry name" value="AAA+_ATPase"/>
</dbReference>
<evidence type="ECO:0000256" key="7">
    <source>
        <dbReference type="SAM" id="Phobius"/>
    </source>
</evidence>
<dbReference type="EMBL" id="AP024525">
    <property type="protein sequence ID" value="BCT77067.1"/>
    <property type="molecule type" value="Genomic_DNA"/>
</dbReference>
<dbReference type="SUPFAM" id="SSF52540">
    <property type="entry name" value="P-loop containing nucleoside triphosphate hydrolases"/>
    <property type="match status" value="1"/>
</dbReference>
<keyword evidence="6 7" id="KW-0472">Membrane</keyword>
<dbReference type="InterPro" id="IPR027417">
    <property type="entry name" value="P-loop_NTPase"/>
</dbReference>
<evidence type="ECO:0000313" key="11">
    <source>
        <dbReference type="Proteomes" id="UP001319861"/>
    </source>
</evidence>
<proteinExistence type="predicted"/>
<keyword evidence="2 7" id="KW-0812">Transmembrane</keyword>
<organism evidence="10 11">
    <name type="scientific">Sinomonas cyclohexanicum</name>
    <name type="common">Corynebacterium cyclohexanicum</name>
    <dbReference type="NCBI Taxonomy" id="322009"/>
    <lineage>
        <taxon>Bacteria</taxon>
        <taxon>Bacillati</taxon>
        <taxon>Actinomycetota</taxon>
        <taxon>Actinomycetes</taxon>
        <taxon>Micrococcales</taxon>
        <taxon>Micrococcaceae</taxon>
        <taxon>Sinomonas</taxon>
    </lineage>
</organism>
<dbReference type="PANTHER" id="PTHR24221">
    <property type="entry name" value="ATP-BINDING CASSETTE SUB-FAMILY B"/>
    <property type="match status" value="1"/>
</dbReference>
<feature type="transmembrane region" description="Helical" evidence="7">
    <location>
        <begin position="279"/>
        <end position="299"/>
    </location>
</feature>
<gene>
    <name evidence="10" type="ORF">SCMU_29090</name>
</gene>
<dbReference type="InterPro" id="IPR011527">
    <property type="entry name" value="ABC1_TM_dom"/>
</dbReference>
<dbReference type="SMART" id="SM00382">
    <property type="entry name" value="AAA"/>
    <property type="match status" value="1"/>
</dbReference>
<dbReference type="InterPro" id="IPR036640">
    <property type="entry name" value="ABC1_TM_sf"/>
</dbReference>
<dbReference type="InterPro" id="IPR003439">
    <property type="entry name" value="ABC_transporter-like_ATP-bd"/>
</dbReference>